<dbReference type="GO" id="GO:0005524">
    <property type="term" value="F:ATP binding"/>
    <property type="evidence" value="ECO:0007669"/>
    <property type="project" value="UniProtKB-KW"/>
</dbReference>
<evidence type="ECO:0000256" key="3">
    <source>
        <dbReference type="ARBA" id="ARBA00022840"/>
    </source>
</evidence>
<comment type="caution">
    <text evidence="5">The sequence shown here is derived from an EMBL/GenBank/DDBJ whole genome shotgun (WGS) entry which is preliminary data.</text>
</comment>
<organism evidence="5 6">
    <name type="scientific">Candidatus Nitrobium versatile</name>
    <dbReference type="NCBI Taxonomy" id="2884831"/>
    <lineage>
        <taxon>Bacteria</taxon>
        <taxon>Pseudomonadati</taxon>
        <taxon>Nitrospirota</taxon>
        <taxon>Nitrospiria</taxon>
        <taxon>Nitrospirales</taxon>
        <taxon>Nitrospiraceae</taxon>
        <taxon>Candidatus Nitrobium</taxon>
    </lineage>
</organism>
<dbReference type="Pfam" id="PF00005">
    <property type="entry name" value="ABC_tran"/>
    <property type="match status" value="1"/>
</dbReference>
<dbReference type="SUPFAM" id="SSF52540">
    <property type="entry name" value="P-loop containing nucleoside triphosphate hydrolases"/>
    <property type="match status" value="1"/>
</dbReference>
<dbReference type="InterPro" id="IPR050166">
    <property type="entry name" value="ABC_transporter_ATP-bind"/>
</dbReference>
<sequence length="289" mass="32304">MSKGNFGEVRIEDVTKVYEKEGTRHMVLQDCTLHVPRGKLTVLMGPSGCGKTVLVNLIAGYEKPTSGHVRIDGTGVTGPGPDRLVVFQETALFPWMTVYSNVVFGCSVQGVPKKEIREKAELILKKVGLYEFRDKYPSQLSGGMQRRAELARAMINDPKIMILDEPFRGLDAMTRQLMQEFYVGLFEEVGRTNLFITHEIDEAIFLADRLVIMTYQPGKIKAEIEVDLPRPREFHLLASSRFMEIREQAIDLLYEEAAKAFSAGSKAAYDLVGALVAQKGACKPTCKPR</sequence>
<dbReference type="SMART" id="SM00382">
    <property type="entry name" value="AAA"/>
    <property type="match status" value="1"/>
</dbReference>
<dbReference type="AlphaFoldDB" id="A0A953M0W0"/>
<reference evidence="5" key="1">
    <citation type="journal article" date="2021" name="bioRxiv">
        <title>Unraveling nitrogen, sulfur and carbon metabolic pathways and microbial community transcriptional responses to substrate deprivation and toxicity stresses in a bioreactor mimicking anoxic brackish coastal sediment conditions.</title>
        <authorList>
            <person name="Martins P.D."/>
            <person name="Echeveste M.J."/>
            <person name="Arshad A."/>
            <person name="Kurth J."/>
            <person name="Ouboter H."/>
            <person name="Jetten M.S.M."/>
            <person name="Welte C.U."/>
        </authorList>
    </citation>
    <scope>NUCLEOTIDE SEQUENCE</scope>
    <source>
        <strain evidence="5">MAG_39</strain>
    </source>
</reference>
<dbReference type="InterPro" id="IPR027417">
    <property type="entry name" value="P-loop_NTPase"/>
</dbReference>
<dbReference type="EMBL" id="JAIOIV010000017">
    <property type="protein sequence ID" value="MBZ0154982.1"/>
    <property type="molecule type" value="Genomic_DNA"/>
</dbReference>
<dbReference type="PANTHER" id="PTHR42788">
    <property type="entry name" value="TAURINE IMPORT ATP-BINDING PROTEIN-RELATED"/>
    <property type="match status" value="1"/>
</dbReference>
<evidence type="ECO:0000256" key="2">
    <source>
        <dbReference type="ARBA" id="ARBA00022741"/>
    </source>
</evidence>
<dbReference type="PROSITE" id="PS50893">
    <property type="entry name" value="ABC_TRANSPORTER_2"/>
    <property type="match status" value="1"/>
</dbReference>
<evidence type="ECO:0000259" key="4">
    <source>
        <dbReference type="PROSITE" id="PS50893"/>
    </source>
</evidence>
<evidence type="ECO:0000313" key="5">
    <source>
        <dbReference type="EMBL" id="MBZ0154982.1"/>
    </source>
</evidence>
<accession>A0A953M0W0</accession>
<reference evidence="5" key="2">
    <citation type="submission" date="2021-08" db="EMBL/GenBank/DDBJ databases">
        <authorList>
            <person name="Dalcin Martins P."/>
        </authorList>
    </citation>
    <scope>NUCLEOTIDE SEQUENCE</scope>
    <source>
        <strain evidence="5">MAG_39</strain>
    </source>
</reference>
<proteinExistence type="predicted"/>
<dbReference type="PANTHER" id="PTHR42788:SF13">
    <property type="entry name" value="ALIPHATIC SULFONATES IMPORT ATP-BINDING PROTEIN SSUB"/>
    <property type="match status" value="1"/>
</dbReference>
<keyword evidence="3 5" id="KW-0067">ATP-binding</keyword>
<evidence type="ECO:0000256" key="1">
    <source>
        <dbReference type="ARBA" id="ARBA00022448"/>
    </source>
</evidence>
<dbReference type="GO" id="GO:0016887">
    <property type="term" value="F:ATP hydrolysis activity"/>
    <property type="evidence" value="ECO:0007669"/>
    <property type="project" value="InterPro"/>
</dbReference>
<dbReference type="InterPro" id="IPR003593">
    <property type="entry name" value="AAA+_ATPase"/>
</dbReference>
<name>A0A953M0W0_9BACT</name>
<dbReference type="PROSITE" id="PS00211">
    <property type="entry name" value="ABC_TRANSPORTER_1"/>
    <property type="match status" value="1"/>
</dbReference>
<dbReference type="Proteomes" id="UP000705867">
    <property type="component" value="Unassembled WGS sequence"/>
</dbReference>
<dbReference type="InterPro" id="IPR003439">
    <property type="entry name" value="ABC_transporter-like_ATP-bd"/>
</dbReference>
<keyword evidence="2" id="KW-0547">Nucleotide-binding</keyword>
<keyword evidence="1" id="KW-0813">Transport</keyword>
<protein>
    <submittedName>
        <fullName evidence="5">ABC transporter ATP-binding protein</fullName>
    </submittedName>
</protein>
<feature type="domain" description="ABC transporter" evidence="4">
    <location>
        <begin position="9"/>
        <end position="240"/>
    </location>
</feature>
<dbReference type="Gene3D" id="3.40.50.300">
    <property type="entry name" value="P-loop containing nucleotide triphosphate hydrolases"/>
    <property type="match status" value="1"/>
</dbReference>
<gene>
    <name evidence="5" type="ORF">K8I29_02055</name>
</gene>
<dbReference type="CDD" id="cd03293">
    <property type="entry name" value="ABC_NrtD_SsuB_transporters"/>
    <property type="match status" value="1"/>
</dbReference>
<dbReference type="InterPro" id="IPR017871">
    <property type="entry name" value="ABC_transporter-like_CS"/>
</dbReference>
<evidence type="ECO:0000313" key="6">
    <source>
        <dbReference type="Proteomes" id="UP000705867"/>
    </source>
</evidence>